<evidence type="ECO:0000313" key="2">
    <source>
        <dbReference type="EMBL" id="CAL1127479.1"/>
    </source>
</evidence>
<organism evidence="1">
    <name type="scientific">Cladocopium goreaui</name>
    <dbReference type="NCBI Taxonomy" id="2562237"/>
    <lineage>
        <taxon>Eukaryota</taxon>
        <taxon>Sar</taxon>
        <taxon>Alveolata</taxon>
        <taxon>Dinophyceae</taxon>
        <taxon>Suessiales</taxon>
        <taxon>Symbiodiniaceae</taxon>
        <taxon>Cladocopium</taxon>
    </lineage>
</organism>
<dbReference type="SUPFAM" id="SSF53335">
    <property type="entry name" value="S-adenosyl-L-methionine-dependent methyltransferases"/>
    <property type="match status" value="1"/>
</dbReference>
<name>A0A9P1FEK6_9DINO</name>
<proteinExistence type="predicted"/>
<reference evidence="1" key="1">
    <citation type="submission" date="2022-10" db="EMBL/GenBank/DDBJ databases">
        <authorList>
            <person name="Chen Y."/>
            <person name="Dougan E. K."/>
            <person name="Chan C."/>
            <person name="Rhodes N."/>
            <person name="Thang M."/>
        </authorList>
    </citation>
    <scope>NUCLEOTIDE SEQUENCE</scope>
</reference>
<dbReference type="InterPro" id="IPR029063">
    <property type="entry name" value="SAM-dependent_MTases_sf"/>
</dbReference>
<dbReference type="EMBL" id="CAMXCT010000115">
    <property type="protein sequence ID" value="CAI3974104.1"/>
    <property type="molecule type" value="Genomic_DNA"/>
</dbReference>
<comment type="caution">
    <text evidence="1">The sequence shown here is derived from an EMBL/GenBank/DDBJ whole genome shotgun (WGS) entry which is preliminary data.</text>
</comment>
<dbReference type="EMBL" id="CAMXCT020000115">
    <property type="protein sequence ID" value="CAL1127479.1"/>
    <property type="molecule type" value="Genomic_DNA"/>
</dbReference>
<reference evidence="2" key="2">
    <citation type="submission" date="2024-04" db="EMBL/GenBank/DDBJ databases">
        <authorList>
            <person name="Chen Y."/>
            <person name="Shah S."/>
            <person name="Dougan E. K."/>
            <person name="Thang M."/>
            <person name="Chan C."/>
        </authorList>
    </citation>
    <scope>NUCLEOTIDE SEQUENCE [LARGE SCALE GENOMIC DNA]</scope>
</reference>
<protein>
    <submittedName>
        <fullName evidence="1">Uncharacterized protein</fullName>
    </submittedName>
</protein>
<evidence type="ECO:0000313" key="3">
    <source>
        <dbReference type="Proteomes" id="UP001152797"/>
    </source>
</evidence>
<accession>A0A9P1FEK6</accession>
<feature type="non-terminal residue" evidence="1">
    <location>
        <position position="871"/>
    </location>
</feature>
<keyword evidence="3" id="KW-1185">Reference proteome</keyword>
<dbReference type="AlphaFoldDB" id="A0A9P1FEK6"/>
<dbReference type="Proteomes" id="UP001152797">
    <property type="component" value="Unassembled WGS sequence"/>
</dbReference>
<dbReference type="EMBL" id="CAMXCT030000115">
    <property type="protein sequence ID" value="CAL4761416.1"/>
    <property type="molecule type" value="Genomic_DNA"/>
</dbReference>
<feature type="non-terminal residue" evidence="1">
    <location>
        <position position="1"/>
    </location>
</feature>
<sequence length="871" mass="97621">VAIDHNERILNLHSKASHAHTICGDIGDYEVLYETWRHSGGAGTFTCGYSCQPFSRLGDGKSSADERSSSLTKALRMAYYLQAQVVILECVAYMDVSLEVLTMRWEGQIDGTVSIAAILDHLIRAQDVVAPTIPDVDCPMHSIPEDLEETPVMDEPYIVDDPTLAGCLCLDSCTVIFADSTETPVRFHPKCGTTLAQFLNAHEKLVGKFEVDCIKIGNKVISWDHVMEVAQVIVIHGKRDEPDCTMPVCEPVVSPTAEWSQPAVDNAKVYSPPRKVSKFDVGECVIPSEILPDDHSWLDARPLHGLQGNQFLKLQMPGIQNAQQLWSLRHQYLRSEDRLVVLQQQERFWADDEIRFHLHAVVQASQEYHIRLGKPVAPVCVIDPLISSAWLQHRGFDCKLWAEDHPEIKNDGIPIATVVLIGQHWVIAKQWCSKNPQIKDNGQNIVTAVAVEDHWLPLWFVPQGLPEHVMCGAHAMAFIAHLTVGMPLPDTLGELRTLHTNMRVVEANRGKAVTGKGKGKGGKIGEAANPGPNPIFVLGVAVLSRHPTREDPAMLLATLTSLLEHYLLLRFLKRPAFVISKILPKRCKPVDSKLMCGMSQYMDRVMTMQGRLNCNTVCFTNGSKWLTPPPRTGFTDSGFADGLTIFVMKCLRMCSKLLHNSLRHWSVVARFAGWSVILADTCAVHDYTGSRILAVQANLTRPSEFWELYALHAQARAVIQEINHAVQRLQLNISREVVRSGEPVVVEMAPIDAALPPPQRTWRPLPELRIPAQAVRWYGDALVRRILSWFWQSVGTSLEEPQWVSHFQLYADYMCSTGHPGPVHLTKWADGDTVPLLTLRGLAFRQRTRWFVKVWKECLKHLGINLEFAYG</sequence>
<evidence type="ECO:0000313" key="1">
    <source>
        <dbReference type="EMBL" id="CAI3974104.1"/>
    </source>
</evidence>
<dbReference type="Gene3D" id="3.40.50.150">
    <property type="entry name" value="Vaccinia Virus protein VP39"/>
    <property type="match status" value="1"/>
</dbReference>
<gene>
    <name evidence="1" type="ORF">C1SCF055_LOCUS2536</name>
</gene>